<proteinExistence type="predicted"/>
<gene>
    <name evidence="1" type="ORF">COMA1_10730</name>
</gene>
<evidence type="ECO:0000313" key="1">
    <source>
        <dbReference type="EMBL" id="CUS32618.1"/>
    </source>
</evidence>
<reference evidence="1 2" key="1">
    <citation type="submission" date="2015-10" db="EMBL/GenBank/DDBJ databases">
        <authorList>
            <person name="Gilbert D.G."/>
        </authorList>
    </citation>
    <scope>NUCLEOTIDE SEQUENCE [LARGE SCALE GENOMIC DNA]</scope>
    <source>
        <strain evidence="1">COMA1</strain>
    </source>
</reference>
<dbReference type="Proteomes" id="UP000199032">
    <property type="component" value="Unassembled WGS sequence"/>
</dbReference>
<accession>A0A0S4L784</accession>
<evidence type="ECO:0000313" key="2">
    <source>
        <dbReference type="Proteomes" id="UP000199032"/>
    </source>
</evidence>
<keyword evidence="2" id="KW-1185">Reference proteome</keyword>
<organism evidence="1 2">
    <name type="scientific">Candidatus Nitrospira nitrosa</name>
    <dbReference type="NCBI Taxonomy" id="1742972"/>
    <lineage>
        <taxon>Bacteria</taxon>
        <taxon>Pseudomonadati</taxon>
        <taxon>Nitrospirota</taxon>
        <taxon>Nitrospiria</taxon>
        <taxon>Nitrospirales</taxon>
        <taxon>Nitrospiraceae</taxon>
        <taxon>Nitrospira</taxon>
    </lineage>
</organism>
<dbReference type="AlphaFoldDB" id="A0A0S4L784"/>
<dbReference type="RefSeq" id="WP_176697823.1">
    <property type="nucleotide sequence ID" value="NZ_CZQA01000001.1"/>
</dbReference>
<dbReference type="EMBL" id="CZQA01000001">
    <property type="protein sequence ID" value="CUS32618.1"/>
    <property type="molecule type" value="Genomic_DNA"/>
</dbReference>
<name>A0A0S4L784_9BACT</name>
<protein>
    <submittedName>
        <fullName evidence="1">Uncharacterized protein</fullName>
    </submittedName>
</protein>
<dbReference type="STRING" id="1742972.COMA1_10730"/>
<sequence length="51" mass="5799">METLFGKQWVAVARFNRIERRHIHAGLSIKGPKQIDDVEYFSPPKKTAGSS</sequence>